<name>A0AA40HLT3_CNENI</name>
<feature type="domain" description="C2H2-type" evidence="9">
    <location>
        <begin position="180"/>
        <end position="204"/>
    </location>
</feature>
<feature type="region of interest" description="Disordered" evidence="8">
    <location>
        <begin position="355"/>
        <end position="401"/>
    </location>
</feature>
<evidence type="ECO:0000256" key="1">
    <source>
        <dbReference type="ARBA" id="ARBA00004123"/>
    </source>
</evidence>
<sequence length="701" mass="80803">MPSEQKQLFFDENQATLKKDYDVKNDIVDTIRSVIKPEILESSFHYKLKNVKIDLPKINIPNEVLLKHEVDKYRKLFQHKPQTARKSINMKTGNCIEECMLLHKSEKVEETGIKMSAKVLSFNCLKCQDSTRYSPNDLQKHFQMWHQGELPSYPCEMCSFSANDFQIFKLHRRIHRGTLVKCDICNDEKIYTLLDLTKHFISTHCVNGSFQCEKCTFSTLDVGTFVQHIHRHNEVHYKSDKYHHIYFTRGEIQKQLHVHSVTFPFNCKYCRFGTSKREYLVRHVLTLHKEHLYAKEKLEKDKYEKRMAQTSVGLKLILKRYKIGTSRKIFWKRKKMNNESDQSIEQNTEVLKNMNKTQAKSEDQSHLTQEHLNEEKDERLHCENNDKTAESESEKPTLLSTGQYNKAGELSNITSGSSKTAVQGPTVVTVKNNRITVPANYSAKFMGFKMVDGKQHIVIKLLPTIKQNLCSPGSQSDAAKDGTANLQLQTLDTTGFLTRVKTESEQASEFLPPEVNQLLQDELKTKSDVKQDSSNTPDKVLSLHCDQSFQKHGEGKIIESSKDFKVQGIFPIPSCSMGINVPPNYLNLKCHGKETQMLSVSQDVRDSEKTPKISGIGTLLKTQSDAIITQQLVKDKLRATTQNLGSSYMQSPLVNSEPKKLYLFRLQKAFLYRCTLLISLDYMLFQENHRLICKVYLLLFF</sequence>
<feature type="domain" description="C2H2-type" evidence="9">
    <location>
        <begin position="153"/>
        <end position="175"/>
    </location>
</feature>
<keyword evidence="4" id="KW-0863">Zinc-finger</keyword>
<evidence type="ECO:0000259" key="9">
    <source>
        <dbReference type="SMART" id="SM00355"/>
    </source>
</evidence>
<protein>
    <recommendedName>
        <fullName evidence="9">C2H2-type domain-containing protein</fullName>
    </recommendedName>
</protein>
<dbReference type="GO" id="GO:0003677">
    <property type="term" value="F:DNA binding"/>
    <property type="evidence" value="ECO:0007669"/>
    <property type="project" value="UniProtKB-KW"/>
</dbReference>
<organism evidence="10 11">
    <name type="scientific">Cnephaeus nilssonii</name>
    <name type="common">Northern bat</name>
    <name type="synonym">Eptesicus nilssonii</name>
    <dbReference type="NCBI Taxonomy" id="3371016"/>
    <lineage>
        <taxon>Eukaryota</taxon>
        <taxon>Metazoa</taxon>
        <taxon>Chordata</taxon>
        <taxon>Craniata</taxon>
        <taxon>Vertebrata</taxon>
        <taxon>Euteleostomi</taxon>
        <taxon>Mammalia</taxon>
        <taxon>Eutheria</taxon>
        <taxon>Laurasiatheria</taxon>
        <taxon>Chiroptera</taxon>
        <taxon>Yangochiroptera</taxon>
        <taxon>Vespertilionidae</taxon>
        <taxon>Cnephaeus</taxon>
    </lineage>
</organism>
<evidence type="ECO:0000256" key="2">
    <source>
        <dbReference type="ARBA" id="ARBA00022723"/>
    </source>
</evidence>
<dbReference type="InterPro" id="IPR013087">
    <property type="entry name" value="Znf_C2H2_type"/>
</dbReference>
<evidence type="ECO:0000256" key="3">
    <source>
        <dbReference type="ARBA" id="ARBA00022737"/>
    </source>
</evidence>
<dbReference type="GO" id="GO:0005634">
    <property type="term" value="C:nucleus"/>
    <property type="evidence" value="ECO:0007669"/>
    <property type="project" value="UniProtKB-SubCell"/>
</dbReference>
<keyword evidence="7" id="KW-0539">Nucleus</keyword>
<reference evidence="10" key="1">
    <citation type="submission" date="2023-06" db="EMBL/GenBank/DDBJ databases">
        <title>Reference genome for the Northern bat (Eptesicus nilssonii), a most northern bat species.</title>
        <authorList>
            <person name="Laine V.N."/>
            <person name="Pulliainen A.T."/>
            <person name="Lilley T.M."/>
        </authorList>
    </citation>
    <scope>NUCLEOTIDE SEQUENCE</scope>
    <source>
        <strain evidence="10">BLF_Eptnil</strain>
        <tissue evidence="10">Kidney</tissue>
    </source>
</reference>
<evidence type="ECO:0000256" key="6">
    <source>
        <dbReference type="ARBA" id="ARBA00023125"/>
    </source>
</evidence>
<feature type="domain" description="C2H2-type" evidence="9">
    <location>
        <begin position="210"/>
        <end position="232"/>
    </location>
</feature>
<evidence type="ECO:0000313" key="11">
    <source>
        <dbReference type="Proteomes" id="UP001177744"/>
    </source>
</evidence>
<feature type="compositionally biased region" description="Basic and acidic residues" evidence="8">
    <location>
        <begin position="359"/>
        <end position="395"/>
    </location>
</feature>
<evidence type="ECO:0000256" key="4">
    <source>
        <dbReference type="ARBA" id="ARBA00022771"/>
    </source>
</evidence>
<keyword evidence="11" id="KW-1185">Reference proteome</keyword>
<dbReference type="EMBL" id="JAULJE010000016">
    <property type="protein sequence ID" value="KAK1333594.1"/>
    <property type="molecule type" value="Genomic_DNA"/>
</dbReference>
<gene>
    <name evidence="10" type="ORF">QTO34_005979</name>
</gene>
<dbReference type="GO" id="GO:0008270">
    <property type="term" value="F:zinc ion binding"/>
    <property type="evidence" value="ECO:0007669"/>
    <property type="project" value="UniProtKB-KW"/>
</dbReference>
<comment type="subcellular location">
    <subcellularLocation>
        <location evidence="1">Nucleus</location>
    </subcellularLocation>
</comment>
<keyword evidence="2" id="KW-0479">Metal-binding</keyword>
<comment type="caution">
    <text evidence="10">The sequence shown here is derived from an EMBL/GenBank/DDBJ whole genome shotgun (WGS) entry which is preliminary data.</text>
</comment>
<dbReference type="PANTHER" id="PTHR24392:SF39">
    <property type="entry name" value="ZINC FINGER PROTEIN 518A"/>
    <property type="match status" value="1"/>
</dbReference>
<dbReference type="SMART" id="SM00355">
    <property type="entry name" value="ZnF_C2H2"/>
    <property type="match status" value="4"/>
</dbReference>
<dbReference type="AlphaFoldDB" id="A0AA40HLT3"/>
<evidence type="ECO:0000313" key="10">
    <source>
        <dbReference type="EMBL" id="KAK1333594.1"/>
    </source>
</evidence>
<keyword evidence="5" id="KW-0862">Zinc</keyword>
<keyword evidence="6" id="KW-0238">DNA-binding</keyword>
<evidence type="ECO:0000256" key="5">
    <source>
        <dbReference type="ARBA" id="ARBA00022833"/>
    </source>
</evidence>
<dbReference type="PANTHER" id="PTHR24392">
    <property type="entry name" value="ZINC FINGER PROTEIN"/>
    <property type="match status" value="1"/>
</dbReference>
<proteinExistence type="predicted"/>
<feature type="domain" description="C2H2-type" evidence="9">
    <location>
        <begin position="265"/>
        <end position="288"/>
    </location>
</feature>
<dbReference type="Proteomes" id="UP001177744">
    <property type="component" value="Unassembled WGS sequence"/>
</dbReference>
<keyword evidence="3" id="KW-0677">Repeat</keyword>
<evidence type="ECO:0000256" key="8">
    <source>
        <dbReference type="SAM" id="MobiDB-lite"/>
    </source>
</evidence>
<evidence type="ECO:0000256" key="7">
    <source>
        <dbReference type="ARBA" id="ARBA00023242"/>
    </source>
</evidence>
<dbReference type="Gene3D" id="3.30.160.60">
    <property type="entry name" value="Classic Zinc Finger"/>
    <property type="match status" value="2"/>
</dbReference>
<accession>A0AA40HLT3</accession>